<dbReference type="NCBIfam" id="TIGR00229">
    <property type="entry name" value="sensory_box"/>
    <property type="match status" value="1"/>
</dbReference>
<evidence type="ECO:0000313" key="15">
    <source>
        <dbReference type="Proteomes" id="UP000029738"/>
    </source>
</evidence>
<dbReference type="GO" id="GO:0005886">
    <property type="term" value="C:plasma membrane"/>
    <property type="evidence" value="ECO:0007669"/>
    <property type="project" value="TreeGrafter"/>
</dbReference>
<dbReference type="Pfam" id="PF00989">
    <property type="entry name" value="PAS"/>
    <property type="match status" value="1"/>
</dbReference>
<accession>A0A0C1R3X2</accession>
<dbReference type="GO" id="GO:0009927">
    <property type="term" value="F:histidine phosphotransfer kinase activity"/>
    <property type="evidence" value="ECO:0007669"/>
    <property type="project" value="TreeGrafter"/>
</dbReference>
<dbReference type="SUPFAM" id="SSF47384">
    <property type="entry name" value="Homodimeric domain of signal transducing histidine kinase"/>
    <property type="match status" value="1"/>
</dbReference>
<evidence type="ECO:0000259" key="9">
    <source>
        <dbReference type="PROSITE" id="PS50109"/>
    </source>
</evidence>
<comment type="catalytic activity">
    <reaction evidence="1">
        <text>ATP + protein L-histidine = ADP + protein N-phospho-L-histidine.</text>
        <dbReference type="EC" id="2.7.13.3"/>
    </reaction>
</comment>
<gene>
    <name evidence="14" type="ORF">DA73_0237830</name>
    <name evidence="13" type="ORF">DA73_0400032220</name>
</gene>
<dbReference type="Pfam" id="PF02518">
    <property type="entry name" value="HATPase_c"/>
    <property type="match status" value="1"/>
</dbReference>
<dbReference type="InterPro" id="IPR000700">
    <property type="entry name" value="PAS-assoc_C"/>
</dbReference>
<reference evidence="13" key="2">
    <citation type="submission" date="2019-11" db="EMBL/GenBank/DDBJ databases">
        <title>Improved Assembly of Tolypothrix boutellei genome.</title>
        <authorList>
            <person name="Sarangi A.N."/>
            <person name="Mukherjee M."/>
            <person name="Ghosh S."/>
            <person name="Singh D."/>
            <person name="Das A."/>
            <person name="Kant S."/>
            <person name="Prusty A."/>
            <person name="Tripathy S."/>
        </authorList>
    </citation>
    <scope>NUCLEOTIDE SEQUENCE</scope>
    <source>
        <strain evidence="13">VB521301</strain>
    </source>
</reference>
<dbReference type="Gene3D" id="1.10.287.130">
    <property type="match status" value="1"/>
</dbReference>
<evidence type="ECO:0000313" key="13">
    <source>
        <dbReference type="EMBL" id="KAF3889620.1"/>
    </source>
</evidence>
<feature type="domain" description="PAS" evidence="11">
    <location>
        <begin position="164"/>
        <end position="228"/>
    </location>
</feature>
<dbReference type="Pfam" id="PF00072">
    <property type="entry name" value="Response_reg"/>
    <property type="match status" value="2"/>
</dbReference>
<evidence type="ECO:0000259" key="10">
    <source>
        <dbReference type="PROSITE" id="PS50110"/>
    </source>
</evidence>
<keyword evidence="8" id="KW-0175">Coiled coil</keyword>
<dbReference type="CDD" id="cd00156">
    <property type="entry name" value="REC"/>
    <property type="match status" value="1"/>
</dbReference>
<feature type="domain" description="Histidine kinase" evidence="9">
    <location>
        <begin position="295"/>
        <end position="519"/>
    </location>
</feature>
<dbReference type="SUPFAM" id="SSF52172">
    <property type="entry name" value="CheY-like"/>
    <property type="match status" value="2"/>
</dbReference>
<dbReference type="InterPro" id="IPR001610">
    <property type="entry name" value="PAC"/>
</dbReference>
<evidence type="ECO:0000259" key="12">
    <source>
        <dbReference type="PROSITE" id="PS50113"/>
    </source>
</evidence>
<dbReference type="OrthoDB" id="9788063at2"/>
<dbReference type="SMART" id="SM00387">
    <property type="entry name" value="HATPase_c"/>
    <property type="match status" value="1"/>
</dbReference>
<dbReference type="InterPro" id="IPR036097">
    <property type="entry name" value="HisK_dim/P_sf"/>
</dbReference>
<dbReference type="PROSITE" id="PS50110">
    <property type="entry name" value="RESPONSE_REGULATORY"/>
    <property type="match status" value="2"/>
</dbReference>
<dbReference type="SUPFAM" id="SSF55785">
    <property type="entry name" value="PYP-like sensor domain (PAS domain)"/>
    <property type="match status" value="1"/>
</dbReference>
<dbReference type="SMART" id="SM00086">
    <property type="entry name" value="PAC"/>
    <property type="match status" value="1"/>
</dbReference>
<protein>
    <recommendedName>
        <fullName evidence="2">histidine kinase</fullName>
        <ecNumber evidence="2">2.7.13.3</ecNumber>
    </recommendedName>
</protein>
<dbReference type="PANTHER" id="PTHR43047">
    <property type="entry name" value="TWO-COMPONENT HISTIDINE PROTEIN KINASE"/>
    <property type="match status" value="1"/>
</dbReference>
<dbReference type="SMART" id="SM00388">
    <property type="entry name" value="HisKA"/>
    <property type="match status" value="1"/>
</dbReference>
<proteinExistence type="predicted"/>
<keyword evidence="4" id="KW-0808">Transferase</keyword>
<dbReference type="Pfam" id="PF00512">
    <property type="entry name" value="HisKA"/>
    <property type="match status" value="1"/>
</dbReference>
<organism evidence="14">
    <name type="scientific">Tolypothrix bouteillei VB521301</name>
    <dbReference type="NCBI Taxonomy" id="1479485"/>
    <lineage>
        <taxon>Bacteria</taxon>
        <taxon>Bacillati</taxon>
        <taxon>Cyanobacteriota</taxon>
        <taxon>Cyanophyceae</taxon>
        <taxon>Nostocales</taxon>
        <taxon>Tolypothrichaceae</taxon>
        <taxon>Tolypothrix</taxon>
    </lineage>
</organism>
<dbReference type="Gene3D" id="3.30.450.20">
    <property type="entry name" value="PAS domain"/>
    <property type="match status" value="1"/>
</dbReference>
<dbReference type="InterPro" id="IPR013767">
    <property type="entry name" value="PAS_fold"/>
</dbReference>
<dbReference type="RefSeq" id="WP_038079915.1">
    <property type="nucleotide sequence ID" value="NZ_JHEG04000001.1"/>
</dbReference>
<keyword evidence="5 14" id="KW-0418">Kinase</keyword>
<dbReference type="InterPro" id="IPR004358">
    <property type="entry name" value="Sig_transdc_His_kin-like_C"/>
</dbReference>
<name>A0A0C1R3X2_9CYAN</name>
<dbReference type="CDD" id="cd00130">
    <property type="entry name" value="PAS"/>
    <property type="match status" value="1"/>
</dbReference>
<evidence type="ECO:0000313" key="14">
    <source>
        <dbReference type="EMBL" id="KIE06980.1"/>
    </source>
</evidence>
<dbReference type="CDD" id="cd19920">
    <property type="entry name" value="REC_PA4781-like"/>
    <property type="match status" value="1"/>
</dbReference>
<evidence type="ECO:0000256" key="4">
    <source>
        <dbReference type="ARBA" id="ARBA00022679"/>
    </source>
</evidence>
<feature type="modified residue" description="4-aspartylphosphate" evidence="7">
    <location>
        <position position="589"/>
    </location>
</feature>
<dbReference type="Gene3D" id="3.40.50.2300">
    <property type="match status" value="2"/>
</dbReference>
<feature type="coiled-coil region" evidence="8">
    <location>
        <begin position="130"/>
        <end position="157"/>
    </location>
</feature>
<dbReference type="InterPro" id="IPR000014">
    <property type="entry name" value="PAS"/>
</dbReference>
<evidence type="ECO:0000256" key="7">
    <source>
        <dbReference type="PROSITE-ProRule" id="PRU00169"/>
    </source>
</evidence>
<feature type="modified residue" description="4-aspartylphosphate" evidence="7">
    <location>
        <position position="61"/>
    </location>
</feature>
<dbReference type="Gene3D" id="3.30.565.10">
    <property type="entry name" value="Histidine kinase-like ATPase, C-terminal domain"/>
    <property type="match status" value="1"/>
</dbReference>
<dbReference type="InterPro" id="IPR011006">
    <property type="entry name" value="CheY-like_superfamily"/>
</dbReference>
<dbReference type="InterPro" id="IPR005467">
    <property type="entry name" value="His_kinase_dom"/>
</dbReference>
<dbReference type="STRING" id="1479485.DA73_0237830"/>
<evidence type="ECO:0000256" key="3">
    <source>
        <dbReference type="ARBA" id="ARBA00022553"/>
    </source>
</evidence>
<reference evidence="14" key="1">
    <citation type="journal article" date="2015" name="Genome Announc.">
        <title>Draft Genome Sequence of Tolypothrix boutellei Strain VB521301.</title>
        <authorList>
            <person name="Chandrababunaidu M.M."/>
            <person name="Singh D."/>
            <person name="Sen D."/>
            <person name="Bhan S."/>
            <person name="Das S."/>
            <person name="Gupta A."/>
            <person name="Adhikary S.P."/>
            <person name="Tripathy S."/>
        </authorList>
    </citation>
    <scope>NUCLEOTIDE SEQUENCE</scope>
    <source>
        <strain evidence="14">VB521301</strain>
    </source>
</reference>
<evidence type="ECO:0000256" key="2">
    <source>
        <dbReference type="ARBA" id="ARBA00012438"/>
    </source>
</evidence>
<evidence type="ECO:0000259" key="11">
    <source>
        <dbReference type="PROSITE" id="PS50112"/>
    </source>
</evidence>
<feature type="domain" description="Response regulatory" evidence="10">
    <location>
        <begin position="538"/>
        <end position="651"/>
    </location>
</feature>
<feature type="domain" description="Response regulatory" evidence="10">
    <location>
        <begin position="12"/>
        <end position="128"/>
    </location>
</feature>
<dbReference type="Proteomes" id="UP000029738">
    <property type="component" value="Unassembled WGS sequence"/>
</dbReference>
<dbReference type="EMBL" id="JHEG04000001">
    <property type="protein sequence ID" value="KAF3889620.1"/>
    <property type="molecule type" value="Genomic_DNA"/>
</dbReference>
<dbReference type="AlphaFoldDB" id="A0A0C1R3X2"/>
<dbReference type="InterPro" id="IPR003594">
    <property type="entry name" value="HATPase_dom"/>
</dbReference>
<dbReference type="CDD" id="cd00082">
    <property type="entry name" value="HisKA"/>
    <property type="match status" value="1"/>
</dbReference>
<dbReference type="InterPro" id="IPR036890">
    <property type="entry name" value="HATPase_C_sf"/>
</dbReference>
<dbReference type="PROSITE" id="PS50113">
    <property type="entry name" value="PAC"/>
    <property type="match status" value="1"/>
</dbReference>
<evidence type="ECO:0000256" key="5">
    <source>
        <dbReference type="ARBA" id="ARBA00022777"/>
    </source>
</evidence>
<dbReference type="PROSITE" id="PS50109">
    <property type="entry name" value="HIS_KIN"/>
    <property type="match status" value="1"/>
</dbReference>
<dbReference type="SUPFAM" id="SSF55874">
    <property type="entry name" value="ATPase domain of HSP90 chaperone/DNA topoisomerase II/histidine kinase"/>
    <property type="match status" value="1"/>
</dbReference>
<dbReference type="GO" id="GO:0000155">
    <property type="term" value="F:phosphorelay sensor kinase activity"/>
    <property type="evidence" value="ECO:0007669"/>
    <property type="project" value="InterPro"/>
</dbReference>
<keyword evidence="6" id="KW-0902">Two-component regulatory system</keyword>
<feature type="domain" description="PAC" evidence="12">
    <location>
        <begin position="230"/>
        <end position="282"/>
    </location>
</feature>
<evidence type="ECO:0000256" key="8">
    <source>
        <dbReference type="SAM" id="Coils"/>
    </source>
</evidence>
<sequence>MLKDKDSTDKGAILIVDDTPTNLEILFDLLSNSGFTVLIAEDGESAIERAVYSPPDLILLDVLMPGMDGFETCRRLKANESTKDIPVIFMTALSEAIDKVKGLSLGAVDYVTKPLMHEEVLARIELHLRLRNLTKTLLQQNLRLEEEISERKQAEHKIHEQAALLDITTDAILVRDLNNEIHYWNKGAEHLYGWTATEAISKNANELLYQPETVSQLQEIQKKLAESGTWQGELNQVHKEGQRIIVASRWTLIRHKNGQPKSILVVNTDITEKKQLESQLLRAQRLESIGTLAGGIAHDLNNIFTPILASAQLLQIKLPDIDERNSQVLKIIENNTKRGAALVKQVLQFARGVEGKRTIVQISSLFLEIEQIVRETFPKSIEFFTSVKPDLWAVFGDATHLHQVLMNLIVNARDAMANGGVLNLQAENQFIDDRYARINLDASVGPYVAIAVTDSGIGMSSEIADRIFEPFFTTKEFGKGTGLGLSTVRGIIKSHGGFVTVDSKVGVGTEFKIFLPAVAVTATPYVEDLELPKGNGELILVIDDEVNILETTKISLEAYNYKVLTASNGIDAIALYAQQKHEINLVLVDMMMPMMDGAVTIRTIQKLNPNALIVAVSGLSGDKLAGTTGVKAFISKPYMAEDLLQTLHNVLRHKSSNSISYQNSYDKSP</sequence>
<keyword evidence="3 7" id="KW-0597">Phosphoprotein</keyword>
<keyword evidence="15" id="KW-1185">Reference proteome</keyword>
<dbReference type="EC" id="2.7.13.3" evidence="2"/>
<dbReference type="InterPro" id="IPR035965">
    <property type="entry name" value="PAS-like_dom_sf"/>
</dbReference>
<dbReference type="PANTHER" id="PTHR43047:SF72">
    <property type="entry name" value="OSMOSENSING HISTIDINE PROTEIN KINASE SLN1"/>
    <property type="match status" value="1"/>
</dbReference>
<dbReference type="PRINTS" id="PR00344">
    <property type="entry name" value="BCTRLSENSOR"/>
</dbReference>
<dbReference type="GO" id="GO:0006355">
    <property type="term" value="P:regulation of DNA-templated transcription"/>
    <property type="evidence" value="ECO:0007669"/>
    <property type="project" value="InterPro"/>
</dbReference>
<evidence type="ECO:0000256" key="6">
    <source>
        <dbReference type="ARBA" id="ARBA00023012"/>
    </source>
</evidence>
<dbReference type="SMART" id="SM00448">
    <property type="entry name" value="REC"/>
    <property type="match status" value="2"/>
</dbReference>
<dbReference type="InterPro" id="IPR003661">
    <property type="entry name" value="HisK_dim/P_dom"/>
</dbReference>
<dbReference type="InterPro" id="IPR001789">
    <property type="entry name" value="Sig_transdc_resp-reg_receiver"/>
</dbReference>
<comment type="caution">
    <text evidence="14">The sequence shown here is derived from an EMBL/GenBank/DDBJ whole genome shotgun (WGS) entry which is preliminary data.</text>
</comment>
<dbReference type="PROSITE" id="PS50112">
    <property type="entry name" value="PAS"/>
    <property type="match status" value="1"/>
</dbReference>
<dbReference type="SMART" id="SM00091">
    <property type="entry name" value="PAS"/>
    <property type="match status" value="1"/>
</dbReference>
<evidence type="ECO:0000256" key="1">
    <source>
        <dbReference type="ARBA" id="ARBA00000085"/>
    </source>
</evidence>
<dbReference type="EMBL" id="JHEG02000059">
    <property type="protein sequence ID" value="KIE06980.1"/>
    <property type="molecule type" value="Genomic_DNA"/>
</dbReference>